<proteinExistence type="inferred from homology"/>
<gene>
    <name evidence="9" type="ORF">Pmar_PMAR006820</name>
</gene>
<evidence type="ECO:0000256" key="5">
    <source>
        <dbReference type="ARBA" id="ARBA00023002"/>
    </source>
</evidence>
<dbReference type="PANTHER" id="PTHR43161:SF9">
    <property type="entry name" value="SORBITOL DEHYDROGENASE"/>
    <property type="match status" value="1"/>
</dbReference>
<comment type="cofactor">
    <cofactor evidence="1 7">
        <name>Zn(2+)</name>
        <dbReference type="ChEBI" id="CHEBI:29105"/>
    </cofactor>
</comment>
<dbReference type="PANTHER" id="PTHR43161">
    <property type="entry name" value="SORBITOL DEHYDROGENASE"/>
    <property type="match status" value="1"/>
</dbReference>
<dbReference type="Pfam" id="PF08240">
    <property type="entry name" value="ADH_N"/>
    <property type="match status" value="1"/>
</dbReference>
<dbReference type="PROSITE" id="PS00059">
    <property type="entry name" value="ADH_ZINC"/>
    <property type="match status" value="1"/>
</dbReference>
<evidence type="ECO:0000256" key="7">
    <source>
        <dbReference type="RuleBase" id="RU361277"/>
    </source>
</evidence>
<evidence type="ECO:0000313" key="10">
    <source>
        <dbReference type="Proteomes" id="UP000007800"/>
    </source>
</evidence>
<dbReference type="SUPFAM" id="SSF50129">
    <property type="entry name" value="GroES-like"/>
    <property type="match status" value="1"/>
</dbReference>
<evidence type="ECO:0000256" key="1">
    <source>
        <dbReference type="ARBA" id="ARBA00001947"/>
    </source>
</evidence>
<dbReference type="AlphaFoldDB" id="C5K6K6"/>
<sequence>MVTPSENKAMVLRRVDDMSFEARPITSALPAGECLIRVKACGICGSDVHYLKNGRIGDFVVKSPMVIGHEAAGVVEAVGEGVNNVKIGDKVAMEPGVPCGSCSLCSSGKYNLCPHVKFFATPPVDGCLSNFVVHPARFCFKLPEGMSLEEGAMCEPLSVAVYACESKAEVKDGYKVVVFGAGPVGTMTAMVAHGMGASMVVVCDVDGARLQKVKGLCPEVEVLNTNQLETAEDASQELIDLLGSSADCAIDCSGAQMAVQTAIRVTKSGGVVCLVGMGKGDMVLPILNASIREVDIKGVFRYRNTYPTCIELISSKKVDVKPLITHRYAFTNTDILQAFEDCRKGVGRDGHSTIKCMIDID</sequence>
<dbReference type="Proteomes" id="UP000007800">
    <property type="component" value="Unassembled WGS sequence"/>
</dbReference>
<dbReference type="InterPro" id="IPR045306">
    <property type="entry name" value="SDH-like"/>
</dbReference>
<dbReference type="SUPFAM" id="SSF51735">
    <property type="entry name" value="NAD(P)-binding Rossmann-fold domains"/>
    <property type="match status" value="1"/>
</dbReference>
<dbReference type="Gene3D" id="3.40.50.720">
    <property type="entry name" value="NAD(P)-binding Rossmann-like Domain"/>
    <property type="match status" value="1"/>
</dbReference>
<evidence type="ECO:0000256" key="6">
    <source>
        <dbReference type="ARBA" id="ARBA00023027"/>
    </source>
</evidence>
<feature type="domain" description="Enoyl reductase (ER)" evidence="8">
    <location>
        <begin position="13"/>
        <end position="346"/>
    </location>
</feature>
<dbReference type="GeneID" id="9058590"/>
<dbReference type="InterPro" id="IPR002328">
    <property type="entry name" value="ADH_Zn_CS"/>
</dbReference>
<dbReference type="InParanoid" id="C5K6K6"/>
<dbReference type="GO" id="GO:0008270">
    <property type="term" value="F:zinc ion binding"/>
    <property type="evidence" value="ECO:0007669"/>
    <property type="project" value="InterPro"/>
</dbReference>
<dbReference type="SMART" id="SM00829">
    <property type="entry name" value="PKS_ER"/>
    <property type="match status" value="1"/>
</dbReference>
<dbReference type="Pfam" id="PF00107">
    <property type="entry name" value="ADH_zinc_N"/>
    <property type="match status" value="1"/>
</dbReference>
<dbReference type="CDD" id="cd05285">
    <property type="entry name" value="sorbitol_DH"/>
    <property type="match status" value="1"/>
</dbReference>
<evidence type="ECO:0000259" key="8">
    <source>
        <dbReference type="SMART" id="SM00829"/>
    </source>
</evidence>
<organism evidence="10">
    <name type="scientific">Perkinsus marinus (strain ATCC 50983 / TXsc)</name>
    <dbReference type="NCBI Taxonomy" id="423536"/>
    <lineage>
        <taxon>Eukaryota</taxon>
        <taxon>Sar</taxon>
        <taxon>Alveolata</taxon>
        <taxon>Perkinsozoa</taxon>
        <taxon>Perkinsea</taxon>
        <taxon>Perkinsida</taxon>
        <taxon>Perkinsidae</taxon>
        <taxon>Perkinsus</taxon>
    </lineage>
</organism>
<evidence type="ECO:0000313" key="9">
    <source>
        <dbReference type="EMBL" id="EER19926.1"/>
    </source>
</evidence>
<dbReference type="InterPro" id="IPR036291">
    <property type="entry name" value="NAD(P)-bd_dom_sf"/>
</dbReference>
<comment type="similarity">
    <text evidence="2 7">Belongs to the zinc-containing alcohol dehydrogenase family.</text>
</comment>
<keyword evidence="3 7" id="KW-0479">Metal-binding</keyword>
<dbReference type="OrthoDB" id="1879366at2759"/>
<accession>C5K6K6</accession>
<dbReference type="GO" id="GO:0016616">
    <property type="term" value="F:oxidoreductase activity, acting on the CH-OH group of donors, NAD or NADP as acceptor"/>
    <property type="evidence" value="ECO:0007669"/>
    <property type="project" value="InterPro"/>
</dbReference>
<evidence type="ECO:0000256" key="2">
    <source>
        <dbReference type="ARBA" id="ARBA00008072"/>
    </source>
</evidence>
<dbReference type="RefSeq" id="XP_002788130.1">
    <property type="nucleotide sequence ID" value="XM_002788084.1"/>
</dbReference>
<name>C5K6K6_PERM5</name>
<evidence type="ECO:0000256" key="4">
    <source>
        <dbReference type="ARBA" id="ARBA00022833"/>
    </source>
</evidence>
<dbReference type="InterPro" id="IPR020843">
    <property type="entry name" value="ER"/>
</dbReference>
<keyword evidence="6" id="KW-0520">NAD</keyword>
<dbReference type="FunFam" id="3.40.50.720:FF:000068">
    <property type="entry name" value="Sorbitol dehydrogenase"/>
    <property type="match status" value="1"/>
</dbReference>
<evidence type="ECO:0000256" key="3">
    <source>
        <dbReference type="ARBA" id="ARBA00022723"/>
    </source>
</evidence>
<dbReference type="InterPro" id="IPR013149">
    <property type="entry name" value="ADH-like_C"/>
</dbReference>
<dbReference type="EMBL" id="GG670888">
    <property type="protein sequence ID" value="EER19926.1"/>
    <property type="molecule type" value="Genomic_DNA"/>
</dbReference>
<reference evidence="9 10" key="1">
    <citation type="submission" date="2008-07" db="EMBL/GenBank/DDBJ databases">
        <authorList>
            <person name="El-Sayed N."/>
            <person name="Caler E."/>
            <person name="Inman J."/>
            <person name="Amedeo P."/>
            <person name="Hass B."/>
            <person name="Wortman J."/>
        </authorList>
    </citation>
    <scope>NUCLEOTIDE SEQUENCE [LARGE SCALE GENOMIC DNA]</scope>
    <source>
        <strain evidence="10">ATCC 50983 / TXsc</strain>
    </source>
</reference>
<protein>
    <submittedName>
        <fullName evidence="9">Sorbitol dehydrogenase, putative</fullName>
    </submittedName>
</protein>
<keyword evidence="10" id="KW-1185">Reference proteome</keyword>
<dbReference type="InterPro" id="IPR011032">
    <property type="entry name" value="GroES-like_sf"/>
</dbReference>
<keyword evidence="5" id="KW-0560">Oxidoreductase</keyword>
<dbReference type="OMA" id="MRVAMYY"/>
<keyword evidence="4 7" id="KW-0862">Zinc</keyword>
<dbReference type="Gene3D" id="3.90.180.10">
    <property type="entry name" value="Medium-chain alcohol dehydrogenases, catalytic domain"/>
    <property type="match status" value="1"/>
</dbReference>
<dbReference type="InterPro" id="IPR013154">
    <property type="entry name" value="ADH-like_N"/>
</dbReference>